<dbReference type="InterPro" id="IPR011990">
    <property type="entry name" value="TPR-like_helical_dom_sf"/>
</dbReference>
<feature type="repeat" description="TPR" evidence="1">
    <location>
        <begin position="610"/>
        <end position="643"/>
    </location>
</feature>
<keyword evidence="1" id="KW-0802">TPR repeat</keyword>
<accession>A0A0G0E3G8</accession>
<dbReference type="STRING" id="1618350.UR67_C0003G0125"/>
<name>A0A0G0E3G8_UNCC3</name>
<feature type="transmembrane region" description="Helical" evidence="2">
    <location>
        <begin position="178"/>
        <end position="197"/>
    </location>
</feature>
<dbReference type="PATRIC" id="fig|1618350.3.peg.631"/>
<feature type="transmembrane region" description="Helical" evidence="2">
    <location>
        <begin position="322"/>
        <end position="342"/>
    </location>
</feature>
<dbReference type="SUPFAM" id="SSF48452">
    <property type="entry name" value="TPR-like"/>
    <property type="match status" value="1"/>
</dbReference>
<dbReference type="AlphaFoldDB" id="A0A0G0E3G8"/>
<protein>
    <submittedName>
        <fullName evidence="3">TPR Domain containing protein</fullName>
    </submittedName>
</protein>
<keyword evidence="2" id="KW-0812">Transmembrane</keyword>
<feature type="transmembrane region" description="Helical" evidence="2">
    <location>
        <begin position="363"/>
        <end position="396"/>
    </location>
</feature>
<evidence type="ECO:0000313" key="3">
    <source>
        <dbReference type="EMBL" id="KKP69845.1"/>
    </source>
</evidence>
<feature type="transmembrane region" description="Helical" evidence="2">
    <location>
        <begin position="75"/>
        <end position="93"/>
    </location>
</feature>
<organism evidence="3 4">
    <name type="scientific">candidate division CPR3 bacterium GW2011_GWF2_35_18</name>
    <dbReference type="NCBI Taxonomy" id="1618350"/>
    <lineage>
        <taxon>Bacteria</taxon>
        <taxon>Bacteria division CPR3</taxon>
    </lineage>
</organism>
<proteinExistence type="predicted"/>
<dbReference type="Pfam" id="PF13181">
    <property type="entry name" value="TPR_8"/>
    <property type="match status" value="1"/>
</dbReference>
<sequence length="709" mass="80372">MENGKQPVQVLGKIIKAGVYLLTFALPLYFLPLTNNVFEFNKQFLIITAILILLFLWGLKMVFDKKLSIRKSPFDLPLLLIILTFISATIFSQNRLVSFMGLPGVFHWNLVELISLVILYYIVSSNISGIKEIKNVVLSLSSSVFILSIINLLTYFSVIKMTFMGNLPFNPVGSPTNLTILIITTLILCTGLFFQNINKINLNKKLKTDAKIPNTKPQIQENKIFLNAFIYSFFVIILSLTFFLTSPLTSILASKITKIDYPKENFLELKASWNIAMDTFQNVPLLGSGPSTFLFDYNSFRPQYLNSTIFWDSHFNKPVNEYFLILSEVGLLGLLAFIFLAFKGIITFLKAFRFKQENSGSVFALPLLLTLIIFFIVFALTFSTTITAFIFILILAITTVSLEEIHMSEEVILSLSIFKEGVVSFGGIINEKVVLKKGGFFQTKSPVIEAKLKTEALPWIFLVFSIILSIFTGYYLTRFLIAEISYKNALDAINNNEAMKTYDNLQKAILYNPYSDLYRNTYAQTSLLLAGSIANNGNELTDQDKNNIQQLLQQSVREIRIVTENLIPQNSFNWELRAKVYRELIGIAEDAESWTIGAYNTAITLDPNNSRLRLDLGGVYFQQKNYTQAILNFQNAALLKNDYVNAYYNLSAAYRENNQPELAVTAMQQVVNLLPTDNTDYQKANNELEELKKLLPEETTESSDSANNN</sequence>
<dbReference type="PANTHER" id="PTHR37422:SF13">
    <property type="entry name" value="LIPOPOLYSACCHARIDE BIOSYNTHESIS PROTEIN PA4999-RELATED"/>
    <property type="match status" value="1"/>
</dbReference>
<dbReference type="SMART" id="SM00028">
    <property type="entry name" value="TPR"/>
    <property type="match status" value="2"/>
</dbReference>
<dbReference type="Proteomes" id="UP000034581">
    <property type="component" value="Unassembled WGS sequence"/>
</dbReference>
<keyword evidence="2" id="KW-1133">Transmembrane helix</keyword>
<comment type="caution">
    <text evidence="3">The sequence shown here is derived from an EMBL/GenBank/DDBJ whole genome shotgun (WGS) entry which is preliminary data.</text>
</comment>
<dbReference type="InterPro" id="IPR019734">
    <property type="entry name" value="TPR_rpt"/>
</dbReference>
<feature type="transmembrane region" description="Helical" evidence="2">
    <location>
        <begin position="456"/>
        <end position="477"/>
    </location>
</feature>
<feature type="transmembrane region" description="Helical" evidence="2">
    <location>
        <begin position="105"/>
        <end position="123"/>
    </location>
</feature>
<dbReference type="EMBL" id="LBQB01000003">
    <property type="protein sequence ID" value="KKP69845.1"/>
    <property type="molecule type" value="Genomic_DNA"/>
</dbReference>
<dbReference type="PROSITE" id="PS50005">
    <property type="entry name" value="TPR"/>
    <property type="match status" value="2"/>
</dbReference>
<evidence type="ECO:0000313" key="4">
    <source>
        <dbReference type="Proteomes" id="UP000034581"/>
    </source>
</evidence>
<dbReference type="PANTHER" id="PTHR37422">
    <property type="entry name" value="TEICHURONIC ACID BIOSYNTHESIS PROTEIN TUAE"/>
    <property type="match status" value="1"/>
</dbReference>
<keyword evidence="2" id="KW-0472">Membrane</keyword>
<gene>
    <name evidence="3" type="ORF">UR67_C0003G0125</name>
</gene>
<dbReference type="InterPro" id="IPR051533">
    <property type="entry name" value="WaaL-like"/>
</dbReference>
<feature type="transmembrane region" description="Helical" evidence="2">
    <location>
        <begin position="135"/>
        <end position="158"/>
    </location>
</feature>
<reference evidence="3 4" key="1">
    <citation type="journal article" date="2015" name="Nature">
        <title>rRNA introns, odd ribosomes, and small enigmatic genomes across a large radiation of phyla.</title>
        <authorList>
            <person name="Brown C.T."/>
            <person name="Hug L.A."/>
            <person name="Thomas B.C."/>
            <person name="Sharon I."/>
            <person name="Castelle C.J."/>
            <person name="Singh A."/>
            <person name="Wilkins M.J."/>
            <person name="Williams K.H."/>
            <person name="Banfield J.F."/>
        </authorList>
    </citation>
    <scope>NUCLEOTIDE SEQUENCE [LARGE SCALE GENOMIC DNA]</scope>
</reference>
<evidence type="ECO:0000256" key="1">
    <source>
        <dbReference type="PROSITE-ProRule" id="PRU00339"/>
    </source>
</evidence>
<feature type="repeat" description="TPR" evidence="1">
    <location>
        <begin position="644"/>
        <end position="677"/>
    </location>
</feature>
<evidence type="ECO:0000256" key="2">
    <source>
        <dbReference type="SAM" id="Phobius"/>
    </source>
</evidence>
<feature type="transmembrane region" description="Helical" evidence="2">
    <location>
        <begin position="44"/>
        <end position="63"/>
    </location>
</feature>
<feature type="transmembrane region" description="Helical" evidence="2">
    <location>
        <begin position="224"/>
        <end position="244"/>
    </location>
</feature>
<feature type="transmembrane region" description="Helical" evidence="2">
    <location>
        <begin position="14"/>
        <end position="32"/>
    </location>
</feature>
<dbReference type="Gene3D" id="1.25.40.10">
    <property type="entry name" value="Tetratricopeptide repeat domain"/>
    <property type="match status" value="1"/>
</dbReference>